<dbReference type="PATRIC" id="fig|552518.3.peg.2088"/>
<organism evidence="5 6">
    <name type="scientific">Elstera litoralis</name>
    <dbReference type="NCBI Taxonomy" id="552518"/>
    <lineage>
        <taxon>Bacteria</taxon>
        <taxon>Pseudomonadati</taxon>
        <taxon>Pseudomonadota</taxon>
        <taxon>Alphaproteobacteria</taxon>
        <taxon>Rhodospirillales</taxon>
        <taxon>Rhodospirillaceae</taxon>
        <taxon>Elstera</taxon>
    </lineage>
</organism>
<dbReference type="OrthoDB" id="9808002at2"/>
<feature type="domain" description="Aminotransferase class V" evidence="4">
    <location>
        <begin position="13"/>
        <end position="112"/>
    </location>
</feature>
<evidence type="ECO:0000313" key="5">
    <source>
        <dbReference type="EMBL" id="KJV09285.1"/>
    </source>
</evidence>
<protein>
    <recommendedName>
        <fullName evidence="4">Aminotransferase class V domain-containing protein</fullName>
    </recommendedName>
</protein>
<dbReference type="Gene3D" id="3.90.1150.10">
    <property type="entry name" value="Aspartate Aminotransferase, domain 1"/>
    <property type="match status" value="1"/>
</dbReference>
<accession>A0A0F3IRA4</accession>
<dbReference type="PANTHER" id="PTHR11601:SF34">
    <property type="entry name" value="CYSTEINE DESULFURASE"/>
    <property type="match status" value="1"/>
</dbReference>
<comment type="caution">
    <text evidence="5">The sequence shown here is derived from an EMBL/GenBank/DDBJ whole genome shotgun (WGS) entry which is preliminary data.</text>
</comment>
<feature type="non-terminal residue" evidence="5">
    <location>
        <position position="1"/>
    </location>
</feature>
<dbReference type="Pfam" id="PF00266">
    <property type="entry name" value="Aminotran_5"/>
    <property type="match status" value="1"/>
</dbReference>
<evidence type="ECO:0000256" key="2">
    <source>
        <dbReference type="ARBA" id="ARBA00022898"/>
    </source>
</evidence>
<dbReference type="InterPro" id="IPR015424">
    <property type="entry name" value="PyrdxlP-dep_Trfase"/>
</dbReference>
<gene>
    <name evidence="5" type="ORF">VZ95_12425</name>
</gene>
<dbReference type="AlphaFoldDB" id="A0A0F3IRA4"/>
<keyword evidence="6" id="KW-1185">Reference proteome</keyword>
<dbReference type="SUPFAM" id="SSF53383">
    <property type="entry name" value="PLP-dependent transferases"/>
    <property type="match status" value="1"/>
</dbReference>
<dbReference type="InterPro" id="IPR000192">
    <property type="entry name" value="Aminotrans_V_dom"/>
</dbReference>
<proteinExistence type="predicted"/>
<dbReference type="PANTHER" id="PTHR11601">
    <property type="entry name" value="CYSTEINE DESULFURYLASE FAMILY MEMBER"/>
    <property type="match status" value="1"/>
</dbReference>
<comment type="catalytic activity">
    <reaction evidence="3">
        <text>(sulfur carrier)-H + L-cysteine = (sulfur carrier)-SH + L-alanine</text>
        <dbReference type="Rhea" id="RHEA:43892"/>
        <dbReference type="Rhea" id="RHEA-COMP:14737"/>
        <dbReference type="Rhea" id="RHEA-COMP:14739"/>
        <dbReference type="ChEBI" id="CHEBI:29917"/>
        <dbReference type="ChEBI" id="CHEBI:35235"/>
        <dbReference type="ChEBI" id="CHEBI:57972"/>
        <dbReference type="ChEBI" id="CHEBI:64428"/>
        <dbReference type="EC" id="2.8.1.7"/>
    </reaction>
</comment>
<comment type="cofactor">
    <cofactor evidence="1">
        <name>pyridoxal 5'-phosphate</name>
        <dbReference type="ChEBI" id="CHEBI:597326"/>
    </cofactor>
</comment>
<evidence type="ECO:0000256" key="3">
    <source>
        <dbReference type="ARBA" id="ARBA00050776"/>
    </source>
</evidence>
<evidence type="ECO:0000313" key="6">
    <source>
        <dbReference type="Proteomes" id="UP000033774"/>
    </source>
</evidence>
<dbReference type="InterPro" id="IPR015422">
    <property type="entry name" value="PyrdxlP-dep_Trfase_small"/>
</dbReference>
<evidence type="ECO:0000259" key="4">
    <source>
        <dbReference type="Pfam" id="PF00266"/>
    </source>
</evidence>
<name>A0A0F3IRA4_9PROT</name>
<dbReference type="EMBL" id="LAJY01000313">
    <property type="protein sequence ID" value="KJV09285.1"/>
    <property type="molecule type" value="Genomic_DNA"/>
</dbReference>
<keyword evidence="2" id="KW-0663">Pyridoxal phosphate</keyword>
<reference evidence="5 6" key="1">
    <citation type="submission" date="2015-03" db="EMBL/GenBank/DDBJ databases">
        <title>Draft genome sequence of Elstera litoralis.</title>
        <authorList>
            <person name="Rahalkar M.C."/>
            <person name="Dhakephalkar P.K."/>
            <person name="Pore S.D."/>
            <person name="Arora P."/>
            <person name="Kapse N.G."/>
            <person name="Pandit P.S."/>
        </authorList>
    </citation>
    <scope>NUCLEOTIDE SEQUENCE [LARGE SCALE GENOMIC DNA]</scope>
    <source>
        <strain evidence="5 6">Dia-1</strain>
    </source>
</reference>
<dbReference type="RefSeq" id="WP_045776126.1">
    <property type="nucleotide sequence ID" value="NZ_LAJY01000313.1"/>
</dbReference>
<evidence type="ECO:0000256" key="1">
    <source>
        <dbReference type="ARBA" id="ARBA00001933"/>
    </source>
</evidence>
<dbReference type="Proteomes" id="UP000033774">
    <property type="component" value="Unassembled WGS sequence"/>
</dbReference>
<dbReference type="GO" id="GO:0031071">
    <property type="term" value="F:cysteine desulfurase activity"/>
    <property type="evidence" value="ECO:0007669"/>
    <property type="project" value="UniProtKB-EC"/>
</dbReference>
<sequence>QAAKAEIPAMAALASLRDQAEADLRALGAFLPAATGAARLPNCFSVALPGKPAETQVIALDLAGFAVSAGSACSSGKVKRSAVLAAMGYPDDIAGSTIRVSFGVGTTAAQLAHFCSAWQRLAGRSAAPHTEAVTLD</sequence>